<dbReference type="InterPro" id="IPR038637">
    <property type="entry name" value="NPCBM_sf"/>
</dbReference>
<dbReference type="InterPro" id="IPR001870">
    <property type="entry name" value="B30.2/SPRY"/>
</dbReference>
<dbReference type="Gene3D" id="3.90.1750.10">
    <property type="entry name" value="Hect, E3 ligase catalytic domains"/>
    <property type="match status" value="1"/>
</dbReference>
<dbReference type="PROSITE" id="PS01358">
    <property type="entry name" value="ZF_RANBP2_1"/>
    <property type="match status" value="1"/>
</dbReference>
<evidence type="ECO:0000256" key="5">
    <source>
        <dbReference type="ARBA" id="ARBA00022833"/>
    </source>
</evidence>
<evidence type="ECO:0000256" key="9">
    <source>
        <dbReference type="SAM" id="MobiDB-lite"/>
    </source>
</evidence>
<dbReference type="Pfam" id="PF08305">
    <property type="entry name" value="NPCBM"/>
    <property type="match status" value="1"/>
</dbReference>
<dbReference type="PROSITE" id="PS50030">
    <property type="entry name" value="UBA"/>
    <property type="match status" value="1"/>
</dbReference>
<feature type="active site" description="Glycyl thioester intermediate" evidence="7">
    <location>
        <position position="4521"/>
    </location>
</feature>
<evidence type="ECO:0000313" key="14">
    <source>
        <dbReference type="EMBL" id="ETW08018.1"/>
    </source>
</evidence>
<dbReference type="InterPro" id="IPR006558">
    <property type="entry name" value="LamG-like"/>
</dbReference>
<dbReference type="STRING" id="157072.A0A024UQY4"/>
<evidence type="ECO:0000256" key="4">
    <source>
        <dbReference type="ARBA" id="ARBA00022786"/>
    </source>
</evidence>
<organism evidence="14">
    <name type="scientific">Aphanomyces invadans</name>
    <dbReference type="NCBI Taxonomy" id="157072"/>
    <lineage>
        <taxon>Eukaryota</taxon>
        <taxon>Sar</taxon>
        <taxon>Stramenopiles</taxon>
        <taxon>Oomycota</taxon>
        <taxon>Saprolegniomycetes</taxon>
        <taxon>Saprolegniales</taxon>
        <taxon>Verrucalvaceae</taxon>
        <taxon>Aphanomyces</taxon>
    </lineage>
</organism>
<dbReference type="InterPro" id="IPR000569">
    <property type="entry name" value="HECT_dom"/>
</dbReference>
<dbReference type="InterPro" id="IPR013222">
    <property type="entry name" value="Glyco_hyd_98_carb-bd"/>
</dbReference>
<keyword evidence="6" id="KW-1015">Disulfide bond</keyword>
<keyword evidence="4 7" id="KW-0833">Ubl conjugation pathway</keyword>
<dbReference type="PROSITE" id="PS50237">
    <property type="entry name" value="HECT"/>
    <property type="match status" value="1"/>
</dbReference>
<feature type="compositionally biased region" description="Low complexity" evidence="9">
    <location>
        <begin position="3372"/>
        <end position="3391"/>
    </location>
</feature>
<evidence type="ECO:0000259" key="13">
    <source>
        <dbReference type="PROSITE" id="PS50237"/>
    </source>
</evidence>
<dbReference type="SUPFAM" id="SSF49899">
    <property type="entry name" value="Concanavalin A-like lectins/glucanases"/>
    <property type="match status" value="3"/>
</dbReference>
<dbReference type="GO" id="GO:0008270">
    <property type="term" value="F:zinc ion binding"/>
    <property type="evidence" value="ECO:0007669"/>
    <property type="project" value="UniProtKB-KW"/>
</dbReference>
<keyword evidence="5" id="KW-0862">Zinc</keyword>
<dbReference type="SMART" id="SM00165">
    <property type="entry name" value="UBA"/>
    <property type="match status" value="2"/>
</dbReference>
<dbReference type="GeneID" id="20079446"/>
<keyword evidence="3 8" id="KW-0863">Zinc-finger</keyword>
<dbReference type="SMART" id="SM00119">
    <property type="entry name" value="HECTc"/>
    <property type="match status" value="1"/>
</dbReference>
<dbReference type="SMART" id="SM00547">
    <property type="entry name" value="ZnF_RBZ"/>
    <property type="match status" value="1"/>
</dbReference>
<feature type="domain" description="B30.2/SPRY" evidence="11">
    <location>
        <begin position="498"/>
        <end position="679"/>
    </location>
</feature>
<dbReference type="EMBL" id="KI913954">
    <property type="protein sequence ID" value="ETW08018.1"/>
    <property type="molecule type" value="Genomic_DNA"/>
</dbReference>
<dbReference type="PANTHER" id="PTHR46654">
    <property type="entry name" value="E3 UBIQUITIN-PROTEIN LIGASE HECTD3"/>
    <property type="match status" value="1"/>
</dbReference>
<dbReference type="OrthoDB" id="8068875at2759"/>
<evidence type="ECO:0000256" key="3">
    <source>
        <dbReference type="ARBA" id="ARBA00022771"/>
    </source>
</evidence>
<dbReference type="SUPFAM" id="SSF49785">
    <property type="entry name" value="Galactose-binding domain-like"/>
    <property type="match status" value="1"/>
</dbReference>
<dbReference type="SUPFAM" id="SSF56204">
    <property type="entry name" value="Hect, E3 ligase catalytic domain"/>
    <property type="match status" value="1"/>
</dbReference>
<dbReference type="VEuPathDB" id="FungiDB:H310_02396"/>
<dbReference type="SMART" id="SM00560">
    <property type="entry name" value="LamGL"/>
    <property type="match status" value="1"/>
</dbReference>
<evidence type="ECO:0000256" key="8">
    <source>
        <dbReference type="PROSITE-ProRule" id="PRU00322"/>
    </source>
</evidence>
<feature type="domain" description="B30.2/SPRY" evidence="11">
    <location>
        <begin position="1515"/>
        <end position="1708"/>
    </location>
</feature>
<feature type="region of interest" description="Disordered" evidence="9">
    <location>
        <begin position="731"/>
        <end position="761"/>
    </location>
</feature>
<dbReference type="Gene3D" id="2.60.120.920">
    <property type="match status" value="2"/>
</dbReference>
<evidence type="ECO:0008006" key="15">
    <source>
        <dbReference type="Google" id="ProtNLM"/>
    </source>
</evidence>
<dbReference type="PROSITE" id="PS50188">
    <property type="entry name" value="B302_SPRY"/>
    <property type="match status" value="2"/>
</dbReference>
<dbReference type="Pfam" id="PF00622">
    <property type="entry name" value="SPRY"/>
    <property type="match status" value="1"/>
</dbReference>
<dbReference type="Pfam" id="PF13385">
    <property type="entry name" value="Laminin_G_3"/>
    <property type="match status" value="1"/>
</dbReference>
<evidence type="ECO:0000259" key="10">
    <source>
        <dbReference type="PROSITE" id="PS50030"/>
    </source>
</evidence>
<dbReference type="InterPro" id="IPR001876">
    <property type="entry name" value="Znf_RanBP2"/>
</dbReference>
<feature type="domain" description="RanBP2-type" evidence="12">
    <location>
        <begin position="862"/>
        <end position="891"/>
    </location>
</feature>
<reference evidence="14" key="1">
    <citation type="submission" date="2013-12" db="EMBL/GenBank/DDBJ databases">
        <title>The Genome Sequence of Aphanomyces invadans NJM9701.</title>
        <authorList>
            <consortium name="The Broad Institute Genomics Platform"/>
            <person name="Russ C."/>
            <person name="Tyler B."/>
            <person name="van West P."/>
            <person name="Dieguez-Uribeondo J."/>
            <person name="Young S.K."/>
            <person name="Zeng Q."/>
            <person name="Gargeya S."/>
            <person name="Fitzgerald M."/>
            <person name="Abouelleil A."/>
            <person name="Alvarado L."/>
            <person name="Chapman S.B."/>
            <person name="Gainer-Dewar J."/>
            <person name="Goldberg J."/>
            <person name="Griggs A."/>
            <person name="Gujja S."/>
            <person name="Hansen M."/>
            <person name="Howarth C."/>
            <person name="Imamovic A."/>
            <person name="Ireland A."/>
            <person name="Larimer J."/>
            <person name="McCowan C."/>
            <person name="Murphy C."/>
            <person name="Pearson M."/>
            <person name="Poon T.W."/>
            <person name="Priest M."/>
            <person name="Roberts A."/>
            <person name="Saif S."/>
            <person name="Shea T."/>
            <person name="Sykes S."/>
            <person name="Wortman J."/>
            <person name="Nusbaum C."/>
            <person name="Birren B."/>
        </authorList>
    </citation>
    <scope>NUCLEOTIDE SEQUENCE [LARGE SCALE GENOMIC DNA]</scope>
    <source>
        <strain evidence="14">NJM9701</strain>
    </source>
</reference>
<dbReference type="InterPro" id="IPR015940">
    <property type="entry name" value="UBA"/>
</dbReference>
<dbReference type="GO" id="GO:0004842">
    <property type="term" value="F:ubiquitin-protein transferase activity"/>
    <property type="evidence" value="ECO:0007669"/>
    <property type="project" value="InterPro"/>
</dbReference>
<evidence type="ECO:0000259" key="11">
    <source>
        <dbReference type="PROSITE" id="PS50188"/>
    </source>
</evidence>
<evidence type="ECO:0000256" key="2">
    <source>
        <dbReference type="ARBA" id="ARBA00022729"/>
    </source>
</evidence>
<dbReference type="InterPro" id="IPR043136">
    <property type="entry name" value="B30.2/SPRY_sf"/>
</dbReference>
<evidence type="ECO:0000256" key="1">
    <source>
        <dbReference type="ARBA" id="ARBA00022723"/>
    </source>
</evidence>
<dbReference type="Gene3D" id="2.60.120.1060">
    <property type="entry name" value="NPCBM/NEW2 domain"/>
    <property type="match status" value="1"/>
</dbReference>
<dbReference type="InterPro" id="IPR008979">
    <property type="entry name" value="Galactose-bd-like_sf"/>
</dbReference>
<dbReference type="InterPro" id="IPR009060">
    <property type="entry name" value="UBA-like_sf"/>
</dbReference>
<keyword evidence="2" id="KW-0732">Signal</keyword>
<dbReference type="InterPro" id="IPR013320">
    <property type="entry name" value="ConA-like_dom_sf"/>
</dbReference>
<evidence type="ECO:0000256" key="7">
    <source>
        <dbReference type="PROSITE-ProRule" id="PRU00104"/>
    </source>
</evidence>
<dbReference type="Gene3D" id="3.30.2410.10">
    <property type="entry name" value="Hect, E3 ligase catalytic domain"/>
    <property type="match status" value="1"/>
</dbReference>
<feature type="compositionally biased region" description="Polar residues" evidence="9">
    <location>
        <begin position="731"/>
        <end position="759"/>
    </location>
</feature>
<dbReference type="InterPro" id="IPR035983">
    <property type="entry name" value="Hect_E3_ubiquitin_ligase"/>
</dbReference>
<dbReference type="eggNOG" id="KOG1426">
    <property type="taxonomic scope" value="Eukaryota"/>
</dbReference>
<dbReference type="Gene3D" id="2.60.120.200">
    <property type="match status" value="1"/>
</dbReference>
<evidence type="ECO:0000259" key="12">
    <source>
        <dbReference type="PROSITE" id="PS50199"/>
    </source>
</evidence>
<protein>
    <recommendedName>
        <fullName evidence="15">B30.2/SPRY domain-containing protein</fullName>
    </recommendedName>
</protein>
<dbReference type="SUPFAM" id="SSF46934">
    <property type="entry name" value="UBA-like"/>
    <property type="match status" value="1"/>
</dbReference>
<dbReference type="Gene3D" id="3.30.2160.10">
    <property type="entry name" value="Hect, E3 ligase catalytic domain"/>
    <property type="match status" value="1"/>
</dbReference>
<feature type="domain" description="HECT" evidence="13">
    <location>
        <begin position="4204"/>
        <end position="4554"/>
    </location>
</feature>
<keyword evidence="1" id="KW-0479">Metal-binding</keyword>
<dbReference type="Gene3D" id="1.10.8.10">
    <property type="entry name" value="DNA helicase RuvA subunit, C-terminal domain"/>
    <property type="match status" value="1"/>
</dbReference>
<gene>
    <name evidence="14" type="ORF">H310_02396</name>
</gene>
<accession>A0A024UQY4</accession>
<dbReference type="RefSeq" id="XP_008864111.1">
    <property type="nucleotide sequence ID" value="XM_008865889.1"/>
</dbReference>
<dbReference type="SMART" id="SM00776">
    <property type="entry name" value="NPCBM"/>
    <property type="match status" value="1"/>
</dbReference>
<dbReference type="SMART" id="SM00449">
    <property type="entry name" value="SPRY"/>
    <property type="match status" value="1"/>
</dbReference>
<sequence length="4554" mass="500164">MPVVVAAATPAPPPLLTATTTTVASTPQDAQQHAGVDFELPVHEQGWMPKPAVLHAGKSRSCAVCFAPLQYSNASSWDEYLKSEEYLGHLQLNLLNDSFIRGLICGENYFGDLPTEHRMHPQRRMKCRQNVDDHVSMNSAGLLDSSDKDKSLVRTLEELLIDGLPTPTFTYVLERRFAIIFHSAKIVSTLMKSARTQKLRRPLADATPHVELHHVAIHALSTLLGFFDYSGENSRAPFVELSRMLCNFPPLSLLSFWSPPPKAPEEEVVVSKDQVEATHTSPRHSVHSILDSSDSIYWLTAVRPGVVHVTIALTQTNIVALQLKWLALAQPTMIQVQAKVRGSTTFETVKEFQNKPTSPFPDRLELPPLPPATDSLRLALSGVPSTNKDGTYGIINLRLLAPVQDTVAPHTVMADVETWLVNAVLYKGDTSTADKSCLAVDACQALQTWTLATGSLTALMRLVHVALALRQSNHVLPLVQTCVDASCNVLSTVEAHLTVEKERIQHAVPSTESRKIRAGFEATLGSSGTTIEDGGATVRTRETSYQHAVVNSPISTGKASWKFRLDTDTTDDEMTCFGAAILPVTVSGYDSSPSLWMLRGYNGNLYARGHKLSRSIGKVHPGDVVQIDVDMNVGTMSYTINTTEFGVVFTDLSGHEVYPAVSFYGSGKVITLLSLHKWGDSPASVASGGMVSANADPIYVSTLPEYEYAVGHGRFGRGNLLGYTGEANNNTANGLDPSSASPSTTISVQSEARQRSLSTHPPARGEAFVTYDLGRAYATVSGGVALNDDVSNEVLAQRGISVVFSLVGDAQVLWKSKPVTNSSHVESFSVPIANVRMLEFRVSCSGSNHGAHAIWVDPQLTAVNDWTCGACTFANKGTTTVCAVCHGGDDPSSAGSATAFATSVPSAAALTAQLPPNEASDSLTLVTSSSALLKCAHPLDEVATSLLDVADRLGAVFLANKASYQVSFEEAFCIQPNTITFELLSDMIQSHLSTIADTDDERTHALSLHRCQLLLQILGRQLTVLDLYEPLPQQASGKCRPMVPVLANIRSLLESLAHIHVSNPMSPAKTRAWTPVKGGVSAFGTPGAAQTKPSLLVPLLKLQTTAAQALVDGLSLLYPASWDRTTLLLTLLRSYAHDRFEPPSARYLVLSKLLALLALPGDMGVLTFFPLVPDRLHSSQVQEIMTHILTDYATAEAPTTSIAADALACVQTFQLFLLSQVIELTKSPRDSFRVVIQDMTMRYSELLLTTVRKSLEHSLDSPSSSELSPVIRALLPPFVSGLCLLRRQTWLVRPLLPKLTMVLRVLDVICGQDEAVRKSERRLLALDQRLSSYAIDVDDVGKWQVDKSPTRVQKQLYNVFSKLYTGEKDHFEGQIGFQFEAMASFTLVALGRSVNPARNGGKLLHKHTVRLWDEASQALLGSVTVSTSSPSDGMGYVYDYLDTPLRLSHGKLYRLTTQEFANGGDPWYKKENLPDEEYDRSFIKILRDCYASGSTGFPNSQNLTGAAYGVPTFLVEEDNPMDTLPWIVPMDGLQCVKFNAKRKAASIAIGHLGNTLTVMGESGLWRTVWCTSAVTNGVHVFEYIVKSSRVGGGVSGHLCIGFECGVAGTMPTTRAFLGQTKGSIGFMPAIGCLWNEGTCVRFGSPTLAIHNGDVFAMTIDNDRQVVGFAHNGQSVGDLSLDLPPALVPAVSVYGVQDVVDVRPGGVAKSTLQLHWLLDVLNTTASLAGRFAGTIISGSPIDGVEEELQPWLQSTLLSGGLMGPSDNTSGAGMGGVVVGATETTWSSALKNEGPFQNPRYNLAMPDKTVPGPGQILAKQRKSSSSSLLTVAAPLDETDFGRTRLVVESPKLVQWLDAVLPDSLMWRRQETFPQVETAMIAALIKHAPPHLLHEAQAVIESQEYTVQPSADMALLWKCILTLRHWLIKSKHEYRAKQIDDVAPPVESAPQLSVWEQKLTLPRSFDAFVEHVQRRAEFLCHLEPPAETPNRWSSAALSNLAEKWTADQPPPPSLQPMVDRWRSLTLSDRSKWNGLVQVLQAQHNWRTRRRTSSNHVLDAASLGGGNSATTFSDDVDPPSEGTTTALDGIDDGYLSAMLRACDLYVRNGVGAPPEVLYALLERRYTRSGSRVYGLEAMKTILNCISFDTCRSSAVLFLRPALRGFTEDERLARETYLEQPQSLLEGSAFRPTVRHHYLKGLEGCSRPVLKQVQEAFMELYGSLAQMLAKASSQGASSKPTPRTSHVWQQSLIGAWAIDFEPRDHEFLLHVDILGLLTKLFSVATLSSNARQDIACNHNPASMGHPFVMSTKQRRVVVTEWHPLAEDYVRKGLLGRGSLTKRAVLQLMLQAPPYAKSPTVSPWSASPIPSSFKQLVSKHTASSTVLAYSDFLRSLHGKLIWATKPSDLGRKVLQLNVGEDVSVVEFPMLPSVHPTSSSFSIEMWMHPTELQGYSTLRSEVGFADGSVHVELVENRMQVAIAGNVPREQLFDHPFATHVWHHVAVLYDHDKQVVDLIVNGRWTQQLSYQKTCAKVHWRPARLGSWISDLASTQVQRKFKGLIAELRVWLRARTVHDVSANYHRRSPPLLTDNATQTSHPHVFSYHLDDGDGELAVCAESTQFNALLTKCHWSRMNVPVWDIDATEAKWTRGIQAIQSVQRQFRRWRHARLSYEMRWIKEAIHSDELHEDLYGLSDESEDDEARPVVHAAPSVENLISRVQLQQSAWIVFRLLGIVAISGIRERVEVEAVQAAESAKNRRLDKDKIQQQKTADAASDVAKSAATSTALEVPIAQRLWFSVELHRKVFEGIERELAAATKLIHDAEKLIRAQQPSMLRSMSTPVHQSSQEAAPLEPLEVEAYVFNLLVFLISQSDTYPAQEHLSKPAVLRELLLLLRMGSPRTQRLVQLLLRQVARVVTPARIGTILGMDTVFLDLLLDRVSDSICGSDAEPMSQSSMRESLANPLGFNTGQIFLALAAESVALLRLLLREPAWTTRVSDVLSAAIRNAAPVVTQAGNPSNIRTRVVVLRAMGALCVLGAHLDCLRIGGKVEVQGSSTDEAPSVATLISRTHETARVVFEDGSKVQQVCVSDISPIEEIPSLVTANVNELMPPLLHFATLQDDSLWRAQLRSRALLALESFLKQDRVLATAVSLVQTALTPLNLPSFVTTPALQERSRSILSRLIEASTPLGPMMFKGLPDPTPIVAEKRATETKPQNAPPPRPPVSLVRQGFAATLVSMGFEMDLCLIALEHARDDPNAAVEWLMGDQAIVYRRNLASASSASTFCQLNDTTSREEKAQDLQVISGMPMRLVLAALDICGGDANRAVEWLLEHGRRFSTPLNLHMDAFCQDLSGLHDEAALEVADQTDSLLFEPGQDLSASTARTSTGASATPTAASAGQAHDQISAGGSDVDNSLMTATLAPIVARDPQNGWGPLDPTYLLPNVVLTVSETTGPVAHLARSGTVVKPPPPRASSARPASPGVLLSFLNTENGALEEEYVCPTKVRRWRKVFDQDLVAVDSIYQVALRTEQALSTCYARRALLVFLSTDSSTALTVMGGSAPFVQLLKLVVGASFAGGTVKAVHESMVRVLKDHPTLSSVLVDECISHFVRSTQIAREGKVCQLPLQFESLHPYYHKSDYVAHVTVPSHTPLPVRVVFDKRSCLLNNSTLSFYSDAECKQLVAAFGPTKQPFADLWVGVRTFWYKLHCANDESEATTYGFRFQVHVMPSITWSNELDVLHHPSLDYACWLLEFLLSDQPHLDMSQLAQIYDALVQYLQSPRAPQKHKVIHLLLQLLVAHDFAKTAITVDVAPLQRIGELAIAKAQAEISKGRPFVSTHLLKLVELAVVVSSSTSKSTAEENHEPGKTRATSLYVAPIAPPIVVPTEASSMLAIIAETVHLSRVLLHSSKQALSQELVVLMWLDLHGASATLEYNELASDTLEFHGAHSLRLCFDPRFDQRDDVYFEVGTRSETNRDDTIVFAPVVIISDVMDVVGNVLRYTFVPTTDHSTMSVTVTAVGMPLERQLARCTVQDLEKCAANVLAGQWTPAMDAQLVDWVNFHVESQGEGVHADLLPADIRLHPTLDGLRCSLLLHLPWSEIQLRYALLRCFNTRLAGCISLLNLNDSEYSWTIAHQLRQLSHCVFLDLKLKLVEAAIEATVVVADATSANNGTARITLDRLRALESREDREVEPSGSECFFVQAFRQLHSVDPKSLRRKIDSKGRLFSVKFRGEEGVDWGGVYREGTNSMVDDLFSSHINLFLLCPNGQHNTGLNRGMYLPNSKCTSPVAIQMFEFVGKLLGISLRTKGDFPFAFCPLVWKLLLRQPVDKVDLEGTDALLVQMLNGIRQCDQDGITTEGQFQSAFADLELRFTTFDSNGQLVELVPGGSQKGVTFANRVEYCDLVAHYRLHEFDVQCGAMLRGLSTLFPVRVLTLLNWQEMEMLSCGSPKIDIALWKQHTRYDGYTEQDETVQLFWDVMASFSDEQRSDFVRFAWGRSRLPRGKWPQPFKLTKKAGRDSILSLPVAHTCFFSVELPPYTTKQKMHDMLLATINFGLGGILIA</sequence>
<name>A0A024UQY4_9STRA</name>
<dbReference type="PROSITE" id="PS50199">
    <property type="entry name" value="ZF_RANBP2_2"/>
    <property type="match status" value="1"/>
</dbReference>
<dbReference type="Pfam" id="PF00632">
    <property type="entry name" value="HECT"/>
    <property type="match status" value="1"/>
</dbReference>
<feature type="region of interest" description="Disordered" evidence="9">
    <location>
        <begin position="3372"/>
        <end position="3403"/>
    </location>
</feature>
<dbReference type="InterPro" id="IPR003877">
    <property type="entry name" value="SPRY_dom"/>
</dbReference>
<dbReference type="InterPro" id="IPR042469">
    <property type="entry name" value="HECTD3"/>
</dbReference>
<evidence type="ECO:0000256" key="6">
    <source>
        <dbReference type="ARBA" id="ARBA00023157"/>
    </source>
</evidence>
<proteinExistence type="predicted"/>
<dbReference type="PANTHER" id="PTHR46654:SF1">
    <property type="entry name" value="E3 UBIQUITIN-PROTEIN LIGASE HECTD3"/>
    <property type="match status" value="1"/>
</dbReference>
<feature type="domain" description="UBA" evidence="10">
    <location>
        <begin position="3219"/>
        <end position="3260"/>
    </location>
</feature>